<evidence type="ECO:0000313" key="13">
    <source>
        <dbReference type="Proteomes" id="UP001328107"/>
    </source>
</evidence>
<evidence type="ECO:0000313" key="2">
    <source>
        <dbReference type="EMBL" id="GMR35127.1"/>
    </source>
</evidence>
<dbReference type="EMBL" id="BTRK01000002">
    <property type="protein sequence ID" value="GMR35127.1"/>
    <property type="molecule type" value="Genomic_DNA"/>
</dbReference>
<evidence type="ECO:0000313" key="3">
    <source>
        <dbReference type="EMBL" id="GMR35541.1"/>
    </source>
</evidence>
<dbReference type="EMBL" id="BTRK01000003">
    <property type="protein sequence ID" value="GMR44533.1"/>
    <property type="molecule type" value="Genomic_DNA"/>
</dbReference>
<evidence type="ECO:0000313" key="5">
    <source>
        <dbReference type="EMBL" id="GMR44533.1"/>
    </source>
</evidence>
<dbReference type="EMBL" id="BTRK01000002">
    <property type="protein sequence ID" value="GMR35541.1"/>
    <property type="molecule type" value="Genomic_DNA"/>
</dbReference>
<evidence type="ECO:0000313" key="12">
    <source>
        <dbReference type="EMBL" id="GMR60163.1"/>
    </source>
</evidence>
<dbReference type="EMBL" id="BTRK01000006">
    <property type="protein sequence ID" value="GMR60163.1"/>
    <property type="molecule type" value="Genomic_DNA"/>
</dbReference>
<reference evidence="6" key="2">
    <citation type="submission" date="2023-06" db="EMBL/GenBank/DDBJ databases">
        <title>Genome assembly of Pristionchus species.</title>
        <authorList>
            <person name="Yoshida K."/>
            <person name="Sommer R.J."/>
        </authorList>
    </citation>
    <scope>NUCLEOTIDE SEQUENCE</scope>
    <source>
        <strain evidence="6 13">RS5460</strain>
    </source>
</reference>
<dbReference type="Proteomes" id="UP001328107">
    <property type="component" value="Unassembled WGS sequence"/>
</dbReference>
<evidence type="ECO:0000313" key="10">
    <source>
        <dbReference type="EMBL" id="GMR52333.1"/>
    </source>
</evidence>
<proteinExistence type="predicted"/>
<evidence type="ECO:0000313" key="8">
    <source>
        <dbReference type="EMBL" id="GMR50967.1"/>
    </source>
</evidence>
<evidence type="ECO:0000313" key="6">
    <source>
        <dbReference type="EMBL" id="GMR50174.1"/>
    </source>
</evidence>
<sequence length="67" mass="7644">MMLPPGTDGQAETFYEDDAYDNIIPHIQKVTKKNNTLPIWGNQKTMNLNGLVLENVLQCTYYKQVLA</sequence>
<gene>
    <name evidence="1" type="ORF">PMAYCL1PPCAC_02803</name>
    <name evidence="2" type="ORF">PMAYCL1PPCAC_05322</name>
    <name evidence="3" type="ORF">PMAYCL1PPCAC_05736</name>
    <name evidence="4" type="ORF">PMAYCL1PPCAC_13513</name>
    <name evidence="5" type="ORF">PMAYCL1PPCAC_14728</name>
    <name evidence="6" type="ORF">PMAYCL1PPCAC_20369</name>
    <name evidence="7" type="ORF">PMAYCL1PPCAC_21145</name>
    <name evidence="8" type="ORF">PMAYCL1PPCAC_21162</name>
    <name evidence="9" type="ORF">PMAYCL1PPCAC_22527</name>
    <name evidence="10" type="ORF">PMAYCL1PPCAC_22529</name>
    <name evidence="11" type="ORF">PMAYCL1PPCAC_26748</name>
    <name evidence="12" type="ORF">PMAYCL1PPCAC_30358</name>
</gene>
<accession>A0AAN5I3C8</accession>
<evidence type="ECO:0000313" key="9">
    <source>
        <dbReference type="EMBL" id="GMR52332.1"/>
    </source>
</evidence>
<protein>
    <submittedName>
        <fullName evidence="6">Uncharacterized protein</fullName>
    </submittedName>
</protein>
<evidence type="ECO:0000313" key="11">
    <source>
        <dbReference type="EMBL" id="GMR56553.1"/>
    </source>
</evidence>
<name>A0AAN5I3C8_9BILA</name>
<dbReference type="EMBL" id="BTRK01000003">
    <property type="protein sequence ID" value="GMR43318.1"/>
    <property type="molecule type" value="Genomic_DNA"/>
</dbReference>
<dbReference type="EMBL" id="BTRK01000005">
    <property type="protein sequence ID" value="GMR52333.1"/>
    <property type="molecule type" value="Genomic_DNA"/>
</dbReference>
<evidence type="ECO:0000313" key="4">
    <source>
        <dbReference type="EMBL" id="GMR43318.1"/>
    </source>
</evidence>
<keyword evidence="13" id="KW-1185">Reference proteome</keyword>
<organism evidence="6 13">
    <name type="scientific">Pristionchus mayeri</name>
    <dbReference type="NCBI Taxonomy" id="1317129"/>
    <lineage>
        <taxon>Eukaryota</taxon>
        <taxon>Metazoa</taxon>
        <taxon>Ecdysozoa</taxon>
        <taxon>Nematoda</taxon>
        <taxon>Chromadorea</taxon>
        <taxon>Rhabditida</taxon>
        <taxon>Rhabditina</taxon>
        <taxon>Diplogasteromorpha</taxon>
        <taxon>Diplogasteroidea</taxon>
        <taxon>Neodiplogasteridae</taxon>
        <taxon>Pristionchus</taxon>
    </lineage>
</organism>
<reference evidence="13" key="1">
    <citation type="submission" date="2022-10" db="EMBL/GenBank/DDBJ databases">
        <title>Genome assembly of Pristionchus species.</title>
        <authorList>
            <person name="Yoshida K."/>
            <person name="Sommer R.J."/>
        </authorList>
    </citation>
    <scope>NUCLEOTIDE SEQUENCE [LARGE SCALE GENOMIC DNA]</scope>
    <source>
        <strain evidence="2 13">RS5460</strain>
    </source>
</reference>
<comment type="caution">
    <text evidence="6">The sequence shown here is derived from an EMBL/GenBank/DDBJ whole genome shotgun (WGS) entry which is preliminary data.</text>
</comment>
<evidence type="ECO:0000313" key="7">
    <source>
        <dbReference type="EMBL" id="GMR50949.1"/>
    </source>
</evidence>
<evidence type="ECO:0000313" key="1">
    <source>
        <dbReference type="EMBL" id="GMR32608.1"/>
    </source>
</evidence>
<dbReference type="EMBL" id="BTRK01000001">
    <property type="protein sequence ID" value="GMR32608.1"/>
    <property type="molecule type" value="Genomic_DNA"/>
</dbReference>
<dbReference type="EMBL" id="BTRK01000005">
    <property type="protein sequence ID" value="GMR50967.1"/>
    <property type="molecule type" value="Genomic_DNA"/>
</dbReference>
<dbReference type="EMBL" id="BTRK01000006">
    <property type="protein sequence ID" value="GMR56553.1"/>
    <property type="molecule type" value="Genomic_DNA"/>
</dbReference>
<dbReference type="AlphaFoldDB" id="A0AAN5I3C8"/>
<dbReference type="EMBL" id="BTRK01000004">
    <property type="protein sequence ID" value="GMR50174.1"/>
    <property type="molecule type" value="Genomic_DNA"/>
</dbReference>
<dbReference type="EMBL" id="BTRK01000005">
    <property type="protein sequence ID" value="GMR50949.1"/>
    <property type="molecule type" value="Genomic_DNA"/>
</dbReference>
<dbReference type="EMBL" id="BTRK01000005">
    <property type="protein sequence ID" value="GMR52332.1"/>
    <property type="molecule type" value="Genomic_DNA"/>
</dbReference>